<dbReference type="AlphaFoldDB" id="A0ABD1XZF8"/>
<accession>A0ABD1XZF8</accession>
<feature type="compositionally biased region" description="Basic and acidic residues" evidence="1">
    <location>
        <begin position="342"/>
        <end position="360"/>
    </location>
</feature>
<dbReference type="EMBL" id="JBHFFA010000006">
    <property type="protein sequence ID" value="KAL2619818.1"/>
    <property type="molecule type" value="Genomic_DNA"/>
</dbReference>
<dbReference type="Proteomes" id="UP001605036">
    <property type="component" value="Unassembled WGS sequence"/>
</dbReference>
<feature type="domain" description="Reverse transcriptase zinc-binding" evidence="2">
    <location>
        <begin position="205"/>
        <end position="274"/>
    </location>
</feature>
<proteinExistence type="predicted"/>
<protein>
    <recommendedName>
        <fullName evidence="2">Reverse transcriptase zinc-binding domain-containing protein</fullName>
    </recommendedName>
</protein>
<reference evidence="3 4" key="1">
    <citation type="submission" date="2024-09" db="EMBL/GenBank/DDBJ databases">
        <title>Chromosome-scale assembly of Riccia fluitans.</title>
        <authorList>
            <person name="Paukszto L."/>
            <person name="Sawicki J."/>
            <person name="Karawczyk K."/>
            <person name="Piernik-Szablinska J."/>
            <person name="Szczecinska M."/>
            <person name="Mazdziarz M."/>
        </authorList>
    </citation>
    <scope>NUCLEOTIDE SEQUENCE [LARGE SCALE GENOMIC DNA]</scope>
    <source>
        <strain evidence="3">Rf_01</strain>
        <tissue evidence="3">Aerial parts of the thallus</tissue>
    </source>
</reference>
<sequence>MAFTDKAQWHKLLNAFLFGQRAKRCLNVVRGNYLPQELLLLKRPLHPGRSFMAKSLISTWTLTSKDYLWSPVLGLILDHLTLRDLVALTMQRDSLTNQSVKRIMADLRLKGVTTVSLLWQAKERLLTLNRHHISSNTVNLLRRVVRVTGLASVKLQHATGWTGKKKALLPSFNRPASEFYKLTKPLGDWTKEINTKWGPKDKRATWNRRWNLIWHSQIHPKDATFVWRMLWQGLYTTTKAQRFGFGDGYCLVCKRRSETIDHLFLACPNISRYWKAMQNDKLLPADPSRPTPVFPSGCQTNVSVLSPNPAIRFSGSTRGDDQQALNSQRIHIALTVATPSTHEQEAGRQTSDNRQKTGEI</sequence>
<name>A0ABD1XZF8_9MARC</name>
<keyword evidence="4" id="KW-1185">Reference proteome</keyword>
<evidence type="ECO:0000256" key="1">
    <source>
        <dbReference type="SAM" id="MobiDB-lite"/>
    </source>
</evidence>
<organism evidence="3 4">
    <name type="scientific">Riccia fluitans</name>
    <dbReference type="NCBI Taxonomy" id="41844"/>
    <lineage>
        <taxon>Eukaryota</taxon>
        <taxon>Viridiplantae</taxon>
        <taxon>Streptophyta</taxon>
        <taxon>Embryophyta</taxon>
        <taxon>Marchantiophyta</taxon>
        <taxon>Marchantiopsida</taxon>
        <taxon>Marchantiidae</taxon>
        <taxon>Marchantiales</taxon>
        <taxon>Ricciaceae</taxon>
        <taxon>Riccia</taxon>
    </lineage>
</organism>
<comment type="caution">
    <text evidence="3">The sequence shown here is derived from an EMBL/GenBank/DDBJ whole genome shotgun (WGS) entry which is preliminary data.</text>
</comment>
<evidence type="ECO:0000313" key="4">
    <source>
        <dbReference type="Proteomes" id="UP001605036"/>
    </source>
</evidence>
<dbReference type="InterPro" id="IPR026960">
    <property type="entry name" value="RVT-Znf"/>
</dbReference>
<dbReference type="Pfam" id="PF13966">
    <property type="entry name" value="zf-RVT"/>
    <property type="match status" value="1"/>
</dbReference>
<evidence type="ECO:0000313" key="3">
    <source>
        <dbReference type="EMBL" id="KAL2619818.1"/>
    </source>
</evidence>
<feature type="region of interest" description="Disordered" evidence="1">
    <location>
        <begin position="337"/>
        <end position="360"/>
    </location>
</feature>
<gene>
    <name evidence="3" type="ORF">R1flu_000023</name>
</gene>
<evidence type="ECO:0000259" key="2">
    <source>
        <dbReference type="Pfam" id="PF13966"/>
    </source>
</evidence>